<reference evidence="10 11" key="1">
    <citation type="journal article" date="2023" name="Sci. Data">
        <title>Genome assembly of the Korean intertidal mud-creeper Batillaria attramentaria.</title>
        <authorList>
            <person name="Patra A.K."/>
            <person name="Ho P.T."/>
            <person name="Jun S."/>
            <person name="Lee S.J."/>
            <person name="Kim Y."/>
            <person name="Won Y.J."/>
        </authorList>
    </citation>
    <scope>NUCLEOTIDE SEQUENCE [LARGE SCALE GENOMIC DNA]</scope>
    <source>
        <strain evidence="10">Wonlab-2016</strain>
    </source>
</reference>
<feature type="transmembrane region" description="Helical" evidence="8">
    <location>
        <begin position="294"/>
        <end position="311"/>
    </location>
</feature>
<dbReference type="PANTHER" id="PTHR24161:SF17">
    <property type="entry name" value="PALMITOYLTRANSFERASE"/>
    <property type="match status" value="1"/>
</dbReference>
<feature type="transmembrane region" description="Helical" evidence="8">
    <location>
        <begin position="505"/>
        <end position="524"/>
    </location>
</feature>
<keyword evidence="8" id="KW-0808">Transferase</keyword>
<feature type="domain" description="Palmitoyltransferase DHHC" evidence="9">
    <location>
        <begin position="378"/>
        <end position="474"/>
    </location>
</feature>
<dbReference type="Gene3D" id="1.25.40.20">
    <property type="entry name" value="Ankyrin repeat-containing domain"/>
    <property type="match status" value="2"/>
</dbReference>
<comment type="similarity">
    <text evidence="8">Belongs to the DHHC palmitoyltransferase family.</text>
</comment>
<evidence type="ECO:0000256" key="8">
    <source>
        <dbReference type="RuleBase" id="RU079119"/>
    </source>
</evidence>
<dbReference type="GO" id="GO:0019706">
    <property type="term" value="F:protein-cysteine S-palmitoyltransferase activity"/>
    <property type="evidence" value="ECO:0007669"/>
    <property type="project" value="UniProtKB-EC"/>
</dbReference>
<dbReference type="Pfam" id="PF12796">
    <property type="entry name" value="Ank_2"/>
    <property type="match status" value="2"/>
</dbReference>
<evidence type="ECO:0000256" key="5">
    <source>
        <dbReference type="ARBA" id="ARBA00023043"/>
    </source>
</evidence>
<comment type="subcellular location">
    <subcellularLocation>
        <location evidence="1">Membrane</location>
        <topology evidence="1">Multi-pass membrane protein</topology>
    </subcellularLocation>
</comment>
<keyword evidence="6 8" id="KW-0472">Membrane</keyword>
<evidence type="ECO:0000256" key="1">
    <source>
        <dbReference type="ARBA" id="ARBA00004141"/>
    </source>
</evidence>
<evidence type="ECO:0000256" key="2">
    <source>
        <dbReference type="ARBA" id="ARBA00022692"/>
    </source>
</evidence>
<dbReference type="InterPro" id="IPR036770">
    <property type="entry name" value="Ankyrin_rpt-contain_sf"/>
</dbReference>
<feature type="repeat" description="ANK" evidence="7">
    <location>
        <begin position="176"/>
        <end position="208"/>
    </location>
</feature>
<proteinExistence type="inferred from homology"/>
<dbReference type="AlphaFoldDB" id="A0ABD0LGV5"/>
<feature type="repeat" description="ANK" evidence="7">
    <location>
        <begin position="209"/>
        <end position="242"/>
    </location>
</feature>
<dbReference type="InterPro" id="IPR002110">
    <property type="entry name" value="Ankyrin_rpt"/>
</dbReference>
<evidence type="ECO:0000256" key="4">
    <source>
        <dbReference type="ARBA" id="ARBA00022989"/>
    </source>
</evidence>
<accession>A0ABD0LGV5</accession>
<evidence type="ECO:0000256" key="6">
    <source>
        <dbReference type="ARBA" id="ARBA00023136"/>
    </source>
</evidence>
<dbReference type="PROSITE" id="PS50297">
    <property type="entry name" value="ANK_REP_REGION"/>
    <property type="match status" value="3"/>
</dbReference>
<dbReference type="Pfam" id="PF01529">
    <property type="entry name" value="DHHC"/>
    <property type="match status" value="1"/>
</dbReference>
<dbReference type="SUPFAM" id="SSF48403">
    <property type="entry name" value="Ankyrin repeat"/>
    <property type="match status" value="1"/>
</dbReference>
<keyword evidence="8" id="KW-0012">Acyltransferase</keyword>
<evidence type="ECO:0000313" key="11">
    <source>
        <dbReference type="Proteomes" id="UP001519460"/>
    </source>
</evidence>
<evidence type="ECO:0000256" key="3">
    <source>
        <dbReference type="ARBA" id="ARBA00022737"/>
    </source>
</evidence>
<keyword evidence="5 7" id="KW-0040">ANK repeat</keyword>
<dbReference type="EC" id="2.3.1.225" evidence="8"/>
<protein>
    <recommendedName>
        <fullName evidence="8">Palmitoyltransferase</fullName>
        <ecNumber evidence="8">2.3.1.225</ecNumber>
    </recommendedName>
</protein>
<dbReference type="InterPro" id="IPR001594">
    <property type="entry name" value="Palmitoyltrfase_DHHC"/>
</dbReference>
<keyword evidence="3" id="KW-0677">Repeat</keyword>
<keyword evidence="2 8" id="KW-0812">Transmembrane</keyword>
<comment type="caution">
    <text evidence="10">The sequence shown here is derived from an EMBL/GenBank/DDBJ whole genome shotgun (WGS) entry which is preliminary data.</text>
</comment>
<dbReference type="PROSITE" id="PS50216">
    <property type="entry name" value="DHHC"/>
    <property type="match status" value="1"/>
</dbReference>
<feature type="transmembrane region" description="Helical" evidence="8">
    <location>
        <begin position="422"/>
        <end position="442"/>
    </location>
</feature>
<keyword evidence="11" id="KW-1185">Reference proteome</keyword>
<dbReference type="SMART" id="SM00248">
    <property type="entry name" value="ANK"/>
    <property type="match status" value="6"/>
</dbReference>
<feature type="transmembrane region" description="Helical" evidence="8">
    <location>
        <begin position="544"/>
        <end position="569"/>
    </location>
</feature>
<sequence>MSGAPALSMPFSAEFAGSASNQHNHAPGEVCTDDPKASGIKSAPIFEAIKSGMLIPVQSIVEQEGVGVLSWRDDKGHTPAHWACLGGHTTILRFIIENKGPIDEPSNNELGAHPIHWACVNGHIAVVDILIQAGVSIDVVDNKGCTPLIVAAQYGQTMLAGYLMGKGARLQLTDKDGDNALHWAAFKGYSELMRLLIYSGFNPRQKDNYWQTPLHLACINGNLTAVKELCEQDGVEIDLADKNGKTPLMLAVGRKHEPVVAYLKKEAQYRNSVLPRIDCWSIIFGPPGNTKGPLLFFLISVLLWGYPMYIIKCLPLTYYDLQPYHIMFFVVNIFMWISLYHANTVNPGFLPRNIPEYDQAIKQVAHFDEWKQGNNPLKQLCHTCRTIKPVRAKHCRFCNRCVKEFDHHCPYIHNCVGYHNRVWFFAFLTCVLILGLISDYFIYYMLSVIDWDWLVFLGGVEAFGFTLMVVVVWYMSDRIFKGDLFAVTACWSCASKCSPFTIDRASFVFFSLLVAINGLLSLRFSYTMLEIEGWPFRPDYIMGILLFVFFEGVALFIFSATMVHAAYNITTNERVNHKRYDYLKDGKGRFYNPFNKGVKQNLLEFLHLRRPPSDDQIEFLGIDVV</sequence>
<evidence type="ECO:0000259" key="9">
    <source>
        <dbReference type="Pfam" id="PF01529"/>
    </source>
</evidence>
<dbReference type="PROSITE" id="PS50088">
    <property type="entry name" value="ANK_REPEAT"/>
    <property type="match status" value="5"/>
</dbReference>
<dbReference type="Proteomes" id="UP001519460">
    <property type="component" value="Unassembled WGS sequence"/>
</dbReference>
<name>A0ABD0LGV5_9CAEN</name>
<evidence type="ECO:0000313" key="10">
    <source>
        <dbReference type="EMBL" id="KAK7498724.1"/>
    </source>
</evidence>
<dbReference type="EMBL" id="JACVVK020000049">
    <property type="protein sequence ID" value="KAK7498724.1"/>
    <property type="molecule type" value="Genomic_DNA"/>
</dbReference>
<comment type="catalytic activity">
    <reaction evidence="8">
        <text>L-cysteinyl-[protein] + hexadecanoyl-CoA = S-hexadecanoyl-L-cysteinyl-[protein] + CoA</text>
        <dbReference type="Rhea" id="RHEA:36683"/>
        <dbReference type="Rhea" id="RHEA-COMP:10131"/>
        <dbReference type="Rhea" id="RHEA-COMP:11032"/>
        <dbReference type="ChEBI" id="CHEBI:29950"/>
        <dbReference type="ChEBI" id="CHEBI:57287"/>
        <dbReference type="ChEBI" id="CHEBI:57379"/>
        <dbReference type="ChEBI" id="CHEBI:74151"/>
        <dbReference type="EC" id="2.3.1.225"/>
    </reaction>
</comment>
<dbReference type="GO" id="GO:0016020">
    <property type="term" value="C:membrane"/>
    <property type="evidence" value="ECO:0007669"/>
    <property type="project" value="UniProtKB-SubCell"/>
</dbReference>
<keyword evidence="4 8" id="KW-1133">Transmembrane helix</keyword>
<dbReference type="PANTHER" id="PTHR24161">
    <property type="entry name" value="ANK_REP_REGION DOMAIN-CONTAINING PROTEIN-RELATED"/>
    <property type="match status" value="1"/>
</dbReference>
<feature type="repeat" description="ANK" evidence="7">
    <location>
        <begin position="110"/>
        <end position="142"/>
    </location>
</feature>
<evidence type="ECO:0000256" key="7">
    <source>
        <dbReference type="PROSITE-ProRule" id="PRU00023"/>
    </source>
</evidence>
<gene>
    <name evidence="10" type="ORF">BaRGS_00010101</name>
</gene>
<feature type="repeat" description="ANK" evidence="7">
    <location>
        <begin position="75"/>
        <end position="107"/>
    </location>
</feature>
<comment type="domain">
    <text evidence="8">The DHHC domain is required for palmitoyltransferase activity.</text>
</comment>
<feature type="transmembrane region" description="Helical" evidence="8">
    <location>
        <begin position="454"/>
        <end position="475"/>
    </location>
</feature>
<organism evidence="10 11">
    <name type="scientific">Batillaria attramentaria</name>
    <dbReference type="NCBI Taxonomy" id="370345"/>
    <lineage>
        <taxon>Eukaryota</taxon>
        <taxon>Metazoa</taxon>
        <taxon>Spiralia</taxon>
        <taxon>Lophotrochozoa</taxon>
        <taxon>Mollusca</taxon>
        <taxon>Gastropoda</taxon>
        <taxon>Caenogastropoda</taxon>
        <taxon>Sorbeoconcha</taxon>
        <taxon>Cerithioidea</taxon>
        <taxon>Batillariidae</taxon>
        <taxon>Batillaria</taxon>
    </lineage>
</organism>
<feature type="repeat" description="ANK" evidence="7">
    <location>
        <begin position="143"/>
        <end position="175"/>
    </location>
</feature>
<feature type="transmembrane region" description="Helical" evidence="8">
    <location>
        <begin position="323"/>
        <end position="342"/>
    </location>
</feature>